<sequence length="266" mass="29802">MSVNHLNSLSPHVTSLYPSSPLIFCHLYHTFRLLLYKTLLPYYSFHISFGKYSLLPSASSVSISIFFPIFLLLLRFSFQMEVAVLHPHDSLANNPPIHYRTMLPHFPNMKLSNPNPNPKLHRSSRNRKKRADPAPQVGPDPAQHAKSLKHQPPHLIMGQVKILKRGELLTQKTPDSQLPTETAVKEVTSETETVEITPTLPSTEKVEMTPILSSTEKVDGLYAGYSLLVMSPPPNSVPLPAFITNKIAAANCATSELRNILRLDFH</sequence>
<dbReference type="OMA" id="SPLIFCH"/>
<dbReference type="PANTHER" id="PTHR33670:SF17">
    <property type="entry name" value="ANTHER-SPECIFIC PROLINE-RICH PROTEIN APG"/>
    <property type="match status" value="1"/>
</dbReference>
<evidence type="ECO:0000313" key="4">
    <source>
        <dbReference type="Proteomes" id="UP000000226"/>
    </source>
</evidence>
<name>V7ATR5_PHAVU</name>
<proteinExistence type="predicted"/>
<organism evidence="3 4">
    <name type="scientific">Phaseolus vulgaris</name>
    <name type="common">Kidney bean</name>
    <name type="synonym">French bean</name>
    <dbReference type="NCBI Taxonomy" id="3885"/>
    <lineage>
        <taxon>Eukaryota</taxon>
        <taxon>Viridiplantae</taxon>
        <taxon>Streptophyta</taxon>
        <taxon>Embryophyta</taxon>
        <taxon>Tracheophyta</taxon>
        <taxon>Spermatophyta</taxon>
        <taxon>Magnoliopsida</taxon>
        <taxon>eudicotyledons</taxon>
        <taxon>Gunneridae</taxon>
        <taxon>Pentapetalae</taxon>
        <taxon>rosids</taxon>
        <taxon>fabids</taxon>
        <taxon>Fabales</taxon>
        <taxon>Fabaceae</taxon>
        <taxon>Papilionoideae</taxon>
        <taxon>50 kb inversion clade</taxon>
        <taxon>NPAAA clade</taxon>
        <taxon>indigoferoid/millettioid clade</taxon>
        <taxon>Phaseoleae</taxon>
        <taxon>Phaseolus</taxon>
    </lineage>
</organism>
<dbReference type="EMBL" id="CM002296">
    <property type="protein sequence ID" value="ESW08969.1"/>
    <property type="molecule type" value="Genomic_DNA"/>
</dbReference>
<keyword evidence="2" id="KW-0472">Membrane</keyword>
<dbReference type="Proteomes" id="UP000000226">
    <property type="component" value="Chromosome 9"/>
</dbReference>
<keyword evidence="2" id="KW-1133">Transmembrane helix</keyword>
<dbReference type="eggNOG" id="ENOG502S65G">
    <property type="taxonomic scope" value="Eukaryota"/>
</dbReference>
<feature type="transmembrane region" description="Helical" evidence="2">
    <location>
        <begin position="52"/>
        <end position="74"/>
    </location>
</feature>
<protein>
    <submittedName>
        <fullName evidence="3">Uncharacterized protein</fullName>
    </submittedName>
</protein>
<gene>
    <name evidence="3" type="ORF">PHAVU_009G089600g</name>
</gene>
<evidence type="ECO:0000256" key="1">
    <source>
        <dbReference type="SAM" id="MobiDB-lite"/>
    </source>
</evidence>
<accession>V7ATR5</accession>
<reference evidence="4" key="1">
    <citation type="journal article" date="2014" name="Nat. Genet.">
        <title>A reference genome for common bean and genome-wide analysis of dual domestications.</title>
        <authorList>
            <person name="Schmutz J."/>
            <person name="McClean P.E."/>
            <person name="Mamidi S."/>
            <person name="Wu G.A."/>
            <person name="Cannon S.B."/>
            <person name="Grimwood J."/>
            <person name="Jenkins J."/>
            <person name="Shu S."/>
            <person name="Song Q."/>
            <person name="Chavarro C."/>
            <person name="Torres-Torres M."/>
            <person name="Geffroy V."/>
            <person name="Moghaddam S.M."/>
            <person name="Gao D."/>
            <person name="Abernathy B."/>
            <person name="Barry K."/>
            <person name="Blair M."/>
            <person name="Brick M.A."/>
            <person name="Chovatia M."/>
            <person name="Gepts P."/>
            <person name="Goodstein D.M."/>
            <person name="Gonzales M."/>
            <person name="Hellsten U."/>
            <person name="Hyten D.L."/>
            <person name="Jia G."/>
            <person name="Kelly J.D."/>
            <person name="Kudrna D."/>
            <person name="Lee R."/>
            <person name="Richard M.M."/>
            <person name="Miklas P.N."/>
            <person name="Osorno J.M."/>
            <person name="Rodrigues J."/>
            <person name="Thareau V."/>
            <person name="Urrea C.A."/>
            <person name="Wang M."/>
            <person name="Yu Y."/>
            <person name="Zhang M."/>
            <person name="Wing R.A."/>
            <person name="Cregan P.B."/>
            <person name="Rokhsar D.S."/>
            <person name="Jackson S.A."/>
        </authorList>
    </citation>
    <scope>NUCLEOTIDE SEQUENCE [LARGE SCALE GENOMIC DNA]</scope>
    <source>
        <strain evidence="4">cv. G19833</strain>
    </source>
</reference>
<dbReference type="OrthoDB" id="1113087at2759"/>
<keyword evidence="4" id="KW-1185">Reference proteome</keyword>
<dbReference type="Gramene" id="ESW08969">
    <property type="protein sequence ID" value="ESW08969"/>
    <property type="gene ID" value="PHAVU_009G089600g"/>
</dbReference>
<dbReference type="PANTHER" id="PTHR33670">
    <property type="entry name" value="SPLICING FACTOR, PROLINE- AND GLUTAMINE-RICH-LIKE"/>
    <property type="match status" value="1"/>
</dbReference>
<feature type="compositionally biased region" description="Basic residues" evidence="1">
    <location>
        <begin position="119"/>
        <end position="130"/>
    </location>
</feature>
<evidence type="ECO:0000256" key="2">
    <source>
        <dbReference type="SAM" id="Phobius"/>
    </source>
</evidence>
<dbReference type="AlphaFoldDB" id="V7ATR5"/>
<keyword evidence="2" id="KW-0812">Transmembrane</keyword>
<feature type="region of interest" description="Disordered" evidence="1">
    <location>
        <begin position="108"/>
        <end position="150"/>
    </location>
</feature>
<evidence type="ECO:0000313" key="3">
    <source>
        <dbReference type="EMBL" id="ESW08969.1"/>
    </source>
</evidence>